<evidence type="ECO:0000259" key="6">
    <source>
        <dbReference type="PROSITE" id="PS50888"/>
    </source>
</evidence>
<dbReference type="PANTHER" id="PTHR12565">
    <property type="entry name" value="STEROL REGULATORY ELEMENT-BINDING PROTEIN"/>
    <property type="match status" value="1"/>
</dbReference>
<dbReference type="EMBL" id="DF973252">
    <property type="protein sequence ID" value="GAU22706.1"/>
    <property type="molecule type" value="Genomic_DNA"/>
</dbReference>
<keyword evidence="4" id="KW-0539">Nucleus</keyword>
<keyword evidence="2" id="KW-0805">Transcription regulation</keyword>
<evidence type="ECO:0000313" key="8">
    <source>
        <dbReference type="Proteomes" id="UP000242715"/>
    </source>
</evidence>
<dbReference type="PROSITE" id="PS50888">
    <property type="entry name" value="BHLH"/>
    <property type="match status" value="1"/>
</dbReference>
<dbReference type="GO" id="GO:0003700">
    <property type="term" value="F:DNA-binding transcription factor activity"/>
    <property type="evidence" value="ECO:0007669"/>
    <property type="project" value="TreeGrafter"/>
</dbReference>
<dbReference type="SUPFAM" id="SSF47459">
    <property type="entry name" value="HLH, helix-loop-helix DNA-binding domain"/>
    <property type="match status" value="1"/>
</dbReference>
<dbReference type="InterPro" id="IPR036638">
    <property type="entry name" value="HLH_DNA-bd_sf"/>
</dbReference>
<accession>A0A2Z6LV10</accession>
<evidence type="ECO:0000256" key="2">
    <source>
        <dbReference type="ARBA" id="ARBA00023015"/>
    </source>
</evidence>
<proteinExistence type="predicted"/>
<reference evidence="8" key="1">
    <citation type="journal article" date="2017" name="Front. Plant Sci.">
        <title>Climate Clever Clovers: New Paradigm to Reduce the Environmental Footprint of Ruminants by Breeding Low Methanogenic Forages Utilizing Haplotype Variation.</title>
        <authorList>
            <person name="Kaur P."/>
            <person name="Appels R."/>
            <person name="Bayer P.E."/>
            <person name="Keeble-Gagnere G."/>
            <person name="Wang J."/>
            <person name="Hirakawa H."/>
            <person name="Shirasawa K."/>
            <person name="Vercoe P."/>
            <person name="Stefanova K."/>
            <person name="Durmic Z."/>
            <person name="Nichols P."/>
            <person name="Revell C."/>
            <person name="Isobe S.N."/>
            <person name="Edwards D."/>
            <person name="Erskine W."/>
        </authorList>
    </citation>
    <scope>NUCLEOTIDE SEQUENCE [LARGE SCALE GENOMIC DNA]</scope>
    <source>
        <strain evidence="8">cv. Daliak</strain>
    </source>
</reference>
<feature type="domain" description="BHLH" evidence="6">
    <location>
        <begin position="99"/>
        <end position="149"/>
    </location>
</feature>
<dbReference type="AlphaFoldDB" id="A0A2Z6LV10"/>
<evidence type="ECO:0000256" key="1">
    <source>
        <dbReference type="ARBA" id="ARBA00004123"/>
    </source>
</evidence>
<dbReference type="InterPro" id="IPR024097">
    <property type="entry name" value="bHLH_ZIP_TF"/>
</dbReference>
<feature type="compositionally biased region" description="Polar residues" evidence="5">
    <location>
        <begin position="89"/>
        <end position="104"/>
    </location>
</feature>
<dbReference type="InterPro" id="IPR011598">
    <property type="entry name" value="bHLH_dom"/>
</dbReference>
<dbReference type="GO" id="GO:0005634">
    <property type="term" value="C:nucleus"/>
    <property type="evidence" value="ECO:0007669"/>
    <property type="project" value="UniProtKB-SubCell"/>
</dbReference>
<dbReference type="Proteomes" id="UP000242715">
    <property type="component" value="Unassembled WGS sequence"/>
</dbReference>
<dbReference type="OrthoDB" id="690068at2759"/>
<gene>
    <name evidence="7" type="ORF">TSUD_138300</name>
</gene>
<evidence type="ECO:0000256" key="5">
    <source>
        <dbReference type="SAM" id="MobiDB-lite"/>
    </source>
</evidence>
<name>A0A2Z6LV10_TRISU</name>
<evidence type="ECO:0000313" key="7">
    <source>
        <dbReference type="EMBL" id="GAU22706.1"/>
    </source>
</evidence>
<comment type="subcellular location">
    <subcellularLocation>
        <location evidence="1">Nucleus</location>
    </subcellularLocation>
</comment>
<dbReference type="PANTHER" id="PTHR12565:SF340">
    <property type="entry name" value="TRANSCRIPTION FACTOR BEE 3"/>
    <property type="match status" value="1"/>
</dbReference>
<evidence type="ECO:0000256" key="4">
    <source>
        <dbReference type="ARBA" id="ARBA00023242"/>
    </source>
</evidence>
<feature type="region of interest" description="Disordered" evidence="5">
    <location>
        <begin position="89"/>
        <end position="111"/>
    </location>
</feature>
<dbReference type="SMART" id="SM00353">
    <property type="entry name" value="HLH"/>
    <property type="match status" value="1"/>
</dbReference>
<evidence type="ECO:0000256" key="3">
    <source>
        <dbReference type="ARBA" id="ARBA00023163"/>
    </source>
</evidence>
<dbReference type="Gene3D" id="4.10.280.10">
    <property type="entry name" value="Helix-loop-helix DNA-binding domain"/>
    <property type="match status" value="1"/>
</dbReference>
<sequence length="182" mass="21049">MELLNQFMENSNMNMMQNLMPFSCDSILEHHQQQEHELFPRNMQENFHGLVHHHHVNNHNAVQVSIPTIFQEENKVHHDGKKRKMMDFQETSSANSTPAVSESGSKTKHVRRGKINEKLRCLQNIVPGCYKTMGMAVMLDEIINYVQSLQHQVEFLSLKLTAASTYYDFNSETDDLETMQGA</sequence>
<keyword evidence="8" id="KW-1185">Reference proteome</keyword>
<organism evidence="7 8">
    <name type="scientific">Trifolium subterraneum</name>
    <name type="common">Subterranean clover</name>
    <dbReference type="NCBI Taxonomy" id="3900"/>
    <lineage>
        <taxon>Eukaryota</taxon>
        <taxon>Viridiplantae</taxon>
        <taxon>Streptophyta</taxon>
        <taxon>Embryophyta</taxon>
        <taxon>Tracheophyta</taxon>
        <taxon>Spermatophyta</taxon>
        <taxon>Magnoliopsida</taxon>
        <taxon>eudicotyledons</taxon>
        <taxon>Gunneridae</taxon>
        <taxon>Pentapetalae</taxon>
        <taxon>rosids</taxon>
        <taxon>fabids</taxon>
        <taxon>Fabales</taxon>
        <taxon>Fabaceae</taxon>
        <taxon>Papilionoideae</taxon>
        <taxon>50 kb inversion clade</taxon>
        <taxon>NPAAA clade</taxon>
        <taxon>Hologalegina</taxon>
        <taxon>IRL clade</taxon>
        <taxon>Trifolieae</taxon>
        <taxon>Trifolium</taxon>
    </lineage>
</organism>
<dbReference type="GO" id="GO:0046983">
    <property type="term" value="F:protein dimerization activity"/>
    <property type="evidence" value="ECO:0007669"/>
    <property type="project" value="InterPro"/>
</dbReference>
<keyword evidence="3" id="KW-0804">Transcription</keyword>
<protein>
    <recommendedName>
        <fullName evidence="6">BHLH domain-containing protein</fullName>
    </recommendedName>
</protein>